<name>A0A3M7Q5V9_BRAPC</name>
<evidence type="ECO:0000313" key="2">
    <source>
        <dbReference type="EMBL" id="RNA06564.1"/>
    </source>
</evidence>
<feature type="compositionally biased region" description="Basic and acidic residues" evidence="1">
    <location>
        <begin position="28"/>
        <end position="37"/>
    </location>
</feature>
<accession>A0A3M7Q5V9</accession>
<feature type="region of interest" description="Disordered" evidence="1">
    <location>
        <begin position="1"/>
        <end position="65"/>
    </location>
</feature>
<feature type="compositionally biased region" description="Polar residues" evidence="1">
    <location>
        <begin position="38"/>
        <end position="54"/>
    </location>
</feature>
<proteinExistence type="predicted"/>
<dbReference type="EMBL" id="REGN01007343">
    <property type="protein sequence ID" value="RNA06564.1"/>
    <property type="molecule type" value="Genomic_DNA"/>
</dbReference>
<reference evidence="2 3" key="1">
    <citation type="journal article" date="2018" name="Sci. Rep.">
        <title>Genomic signatures of local adaptation to the degree of environmental predictability in rotifers.</title>
        <authorList>
            <person name="Franch-Gras L."/>
            <person name="Hahn C."/>
            <person name="Garcia-Roger E.M."/>
            <person name="Carmona M.J."/>
            <person name="Serra M."/>
            <person name="Gomez A."/>
        </authorList>
    </citation>
    <scope>NUCLEOTIDE SEQUENCE [LARGE SCALE GENOMIC DNA]</scope>
    <source>
        <strain evidence="2">HYR1</strain>
    </source>
</reference>
<sequence length="65" mass="7015">MSEVESNSNGKHSLEDDSNDAPVKNKLLKTENGKANEDNSLLAQSGDSQNGADESTQDDESQMIF</sequence>
<comment type="caution">
    <text evidence="2">The sequence shown here is derived from an EMBL/GenBank/DDBJ whole genome shotgun (WGS) entry which is preliminary data.</text>
</comment>
<evidence type="ECO:0000313" key="3">
    <source>
        <dbReference type="Proteomes" id="UP000276133"/>
    </source>
</evidence>
<dbReference type="OrthoDB" id="10520595at2759"/>
<protein>
    <submittedName>
        <fullName evidence="2">Uncharacterized protein</fullName>
    </submittedName>
</protein>
<gene>
    <name evidence="2" type="ORF">BpHYR1_023808</name>
</gene>
<feature type="compositionally biased region" description="Polar residues" evidence="1">
    <location>
        <begin position="1"/>
        <end position="11"/>
    </location>
</feature>
<evidence type="ECO:0000256" key="1">
    <source>
        <dbReference type="SAM" id="MobiDB-lite"/>
    </source>
</evidence>
<keyword evidence="3" id="KW-1185">Reference proteome</keyword>
<organism evidence="2 3">
    <name type="scientific">Brachionus plicatilis</name>
    <name type="common">Marine rotifer</name>
    <name type="synonym">Brachionus muelleri</name>
    <dbReference type="NCBI Taxonomy" id="10195"/>
    <lineage>
        <taxon>Eukaryota</taxon>
        <taxon>Metazoa</taxon>
        <taxon>Spiralia</taxon>
        <taxon>Gnathifera</taxon>
        <taxon>Rotifera</taxon>
        <taxon>Eurotatoria</taxon>
        <taxon>Monogononta</taxon>
        <taxon>Pseudotrocha</taxon>
        <taxon>Ploima</taxon>
        <taxon>Brachionidae</taxon>
        <taxon>Brachionus</taxon>
    </lineage>
</organism>
<dbReference type="Proteomes" id="UP000276133">
    <property type="component" value="Unassembled WGS sequence"/>
</dbReference>
<dbReference type="AlphaFoldDB" id="A0A3M7Q5V9"/>
<feature type="compositionally biased region" description="Acidic residues" evidence="1">
    <location>
        <begin position="55"/>
        <end position="65"/>
    </location>
</feature>